<dbReference type="EMBL" id="JANBOJ010000069">
    <property type="protein sequence ID" value="KAJ1723370.1"/>
    <property type="molecule type" value="Genomic_DNA"/>
</dbReference>
<comment type="similarity">
    <text evidence="3">Belongs to the class-V pyridoxal-phosphate-dependent aminotransferase family. SerC subfamily.</text>
</comment>
<gene>
    <name evidence="14" type="primary">SER1</name>
    <name evidence="14" type="ORF">LPJ53_002274</name>
</gene>
<evidence type="ECO:0000259" key="13">
    <source>
        <dbReference type="Pfam" id="PF00266"/>
    </source>
</evidence>
<keyword evidence="5 14" id="KW-0032">Aminotransferase</keyword>
<dbReference type="NCBIfam" id="NF003764">
    <property type="entry name" value="PRK05355.1"/>
    <property type="match status" value="1"/>
</dbReference>
<keyword evidence="15" id="KW-1185">Reference proteome</keyword>
<evidence type="ECO:0000313" key="14">
    <source>
        <dbReference type="EMBL" id="KAJ1723370.1"/>
    </source>
</evidence>
<dbReference type="SUPFAM" id="SSF53383">
    <property type="entry name" value="PLP-dependent transferases"/>
    <property type="match status" value="1"/>
</dbReference>
<dbReference type="InterPro" id="IPR015424">
    <property type="entry name" value="PyrdxlP-dep_Trfase"/>
</dbReference>
<dbReference type="GO" id="GO:0004648">
    <property type="term" value="F:O-phospho-L-serine:2-oxoglutarate aminotransferase activity"/>
    <property type="evidence" value="ECO:0007669"/>
    <property type="project" value="UniProtKB-EC"/>
</dbReference>
<evidence type="ECO:0000256" key="10">
    <source>
        <dbReference type="ARBA" id="ARBA00047630"/>
    </source>
</evidence>
<dbReference type="Gene3D" id="3.90.1150.10">
    <property type="entry name" value="Aspartate Aminotransferase, domain 1"/>
    <property type="match status" value="1"/>
</dbReference>
<sequence>MTPSPASASADSAAGLSHGRVWNFSAGPSVLPMSVLEEVQHDLLNYKGQGMSVLEMSHRSKVYGNIISDAEATLRRVLKVPDNYSVLFLQGGGTGEFAASYLNLMASKAVREKQRKLGKPLKCDYLITGGWSKSGLKEVKRLGANANVVLDGVKSPSTGETVYNSLPPVSEWKLSKPEETAYVYYCENETVHGVETPANFVVDAVDPSVPVICDMSSNMLSRPVDVSRFGAIVAGAQKNMGPAGVSIVIVRKDLLERDESDPEVTRNLPSVLDWCYFDGAGSMPHTPPTFSIYVCGLVFKWAEAQGLEALSKLRDERSNMVYDEIDAHPEFFNGLVDKKYRSSMNLVFTLPTPELEAKFIAEAAERNMVQLKGHRSLGGIRISLYNAMPVEGARAFVDFMKEFYDKNH</sequence>
<reference evidence="14" key="1">
    <citation type="submission" date="2022-07" db="EMBL/GenBank/DDBJ databases">
        <title>Phylogenomic reconstructions and comparative analyses of Kickxellomycotina fungi.</title>
        <authorList>
            <person name="Reynolds N.K."/>
            <person name="Stajich J.E."/>
            <person name="Barry K."/>
            <person name="Grigoriev I.V."/>
            <person name="Crous P."/>
            <person name="Smith M.E."/>
        </authorList>
    </citation>
    <scope>NUCLEOTIDE SEQUENCE</scope>
    <source>
        <strain evidence="14">NBRC 32514</strain>
    </source>
</reference>
<keyword evidence="9" id="KW-0718">Serine biosynthesis</keyword>
<dbReference type="OrthoDB" id="1703350at2759"/>
<evidence type="ECO:0000256" key="7">
    <source>
        <dbReference type="ARBA" id="ARBA00022679"/>
    </source>
</evidence>
<evidence type="ECO:0000256" key="9">
    <source>
        <dbReference type="ARBA" id="ARBA00023299"/>
    </source>
</evidence>
<proteinExistence type="inferred from homology"/>
<dbReference type="InterPro" id="IPR015422">
    <property type="entry name" value="PyrdxlP-dep_Trfase_small"/>
</dbReference>
<dbReference type="GO" id="GO:0005737">
    <property type="term" value="C:cytoplasm"/>
    <property type="evidence" value="ECO:0007669"/>
    <property type="project" value="TreeGrafter"/>
</dbReference>
<comment type="catalytic activity">
    <reaction evidence="10">
        <text>4-(phosphooxy)-L-threonine + 2-oxoglutarate = (R)-3-hydroxy-2-oxo-4-phosphooxybutanoate + L-glutamate</text>
        <dbReference type="Rhea" id="RHEA:16573"/>
        <dbReference type="ChEBI" id="CHEBI:16810"/>
        <dbReference type="ChEBI" id="CHEBI:29985"/>
        <dbReference type="ChEBI" id="CHEBI:58452"/>
        <dbReference type="ChEBI" id="CHEBI:58538"/>
        <dbReference type="EC" id="2.6.1.52"/>
    </reaction>
</comment>
<evidence type="ECO:0000256" key="12">
    <source>
        <dbReference type="RuleBase" id="RU004504"/>
    </source>
</evidence>
<dbReference type="Proteomes" id="UP001149813">
    <property type="component" value="Unassembled WGS sequence"/>
</dbReference>
<evidence type="ECO:0000256" key="1">
    <source>
        <dbReference type="ARBA" id="ARBA00001933"/>
    </source>
</evidence>
<dbReference type="InterPro" id="IPR022278">
    <property type="entry name" value="Pser_aminoTfrase"/>
</dbReference>
<dbReference type="FunFam" id="3.40.640.10:FF:000010">
    <property type="entry name" value="Phosphoserine aminotransferase"/>
    <property type="match status" value="1"/>
</dbReference>
<dbReference type="FunFam" id="3.90.1150.10:FF:000006">
    <property type="entry name" value="Phosphoserine aminotransferase"/>
    <property type="match status" value="1"/>
</dbReference>
<dbReference type="EC" id="2.6.1.52" evidence="4"/>
<dbReference type="GO" id="GO:0006564">
    <property type="term" value="P:L-serine biosynthetic process"/>
    <property type="evidence" value="ECO:0007669"/>
    <property type="project" value="UniProtKB-KW"/>
</dbReference>
<keyword evidence="8" id="KW-0663">Pyridoxal phosphate</keyword>
<comment type="cofactor">
    <cofactor evidence="1 12">
        <name>pyridoxal 5'-phosphate</name>
        <dbReference type="ChEBI" id="CHEBI:597326"/>
    </cofactor>
</comment>
<dbReference type="AlphaFoldDB" id="A0A9W8CRB2"/>
<name>A0A9W8CRB2_9FUNG</name>
<comment type="caution">
    <text evidence="14">The sequence shown here is derived from an EMBL/GenBank/DDBJ whole genome shotgun (WGS) entry which is preliminary data.</text>
</comment>
<dbReference type="Gene3D" id="3.40.640.10">
    <property type="entry name" value="Type I PLP-dependent aspartate aminotransferase-like (Major domain)"/>
    <property type="match status" value="1"/>
</dbReference>
<feature type="domain" description="Aminotransferase class V" evidence="13">
    <location>
        <begin position="21"/>
        <end position="393"/>
    </location>
</feature>
<dbReference type="PANTHER" id="PTHR43247:SF1">
    <property type="entry name" value="PHOSPHOSERINE AMINOTRANSFERASE"/>
    <property type="match status" value="1"/>
</dbReference>
<evidence type="ECO:0000256" key="2">
    <source>
        <dbReference type="ARBA" id="ARBA00005099"/>
    </source>
</evidence>
<evidence type="ECO:0000256" key="11">
    <source>
        <dbReference type="ARBA" id="ARBA00049007"/>
    </source>
</evidence>
<dbReference type="Pfam" id="PF00266">
    <property type="entry name" value="Aminotran_5"/>
    <property type="match status" value="1"/>
</dbReference>
<comment type="pathway">
    <text evidence="2">Amino-acid biosynthesis; L-serine biosynthesis; L-serine from 3-phospho-D-glycerate: step 2/3.</text>
</comment>
<evidence type="ECO:0000313" key="15">
    <source>
        <dbReference type="Proteomes" id="UP001149813"/>
    </source>
</evidence>
<evidence type="ECO:0000256" key="8">
    <source>
        <dbReference type="ARBA" id="ARBA00022898"/>
    </source>
</evidence>
<dbReference type="GO" id="GO:0030170">
    <property type="term" value="F:pyridoxal phosphate binding"/>
    <property type="evidence" value="ECO:0007669"/>
    <property type="project" value="TreeGrafter"/>
</dbReference>
<accession>A0A9W8CRB2</accession>
<keyword evidence="6" id="KW-0028">Amino-acid biosynthesis</keyword>
<dbReference type="HAMAP" id="MF_00160">
    <property type="entry name" value="SerC_aminotrans_5"/>
    <property type="match status" value="1"/>
</dbReference>
<dbReference type="InterPro" id="IPR020578">
    <property type="entry name" value="Aminotrans_V_PyrdxlP_BS"/>
</dbReference>
<protein>
    <recommendedName>
        <fullName evidence="4">phosphoserine transaminase</fullName>
        <ecNumber evidence="4">2.6.1.52</ecNumber>
    </recommendedName>
</protein>
<comment type="catalytic activity">
    <reaction evidence="11">
        <text>O-phospho-L-serine + 2-oxoglutarate = 3-phosphooxypyruvate + L-glutamate</text>
        <dbReference type="Rhea" id="RHEA:14329"/>
        <dbReference type="ChEBI" id="CHEBI:16810"/>
        <dbReference type="ChEBI" id="CHEBI:18110"/>
        <dbReference type="ChEBI" id="CHEBI:29985"/>
        <dbReference type="ChEBI" id="CHEBI:57524"/>
        <dbReference type="EC" id="2.6.1.52"/>
    </reaction>
</comment>
<dbReference type="PANTHER" id="PTHR43247">
    <property type="entry name" value="PHOSPHOSERINE AMINOTRANSFERASE"/>
    <property type="match status" value="1"/>
</dbReference>
<dbReference type="PROSITE" id="PS00595">
    <property type="entry name" value="AA_TRANSFER_CLASS_5"/>
    <property type="match status" value="1"/>
</dbReference>
<dbReference type="PIRSF" id="PIRSF000525">
    <property type="entry name" value="SerC"/>
    <property type="match status" value="1"/>
</dbReference>
<evidence type="ECO:0000256" key="3">
    <source>
        <dbReference type="ARBA" id="ARBA00006904"/>
    </source>
</evidence>
<evidence type="ECO:0000256" key="5">
    <source>
        <dbReference type="ARBA" id="ARBA00022576"/>
    </source>
</evidence>
<dbReference type="InterPro" id="IPR000192">
    <property type="entry name" value="Aminotrans_V_dom"/>
</dbReference>
<organism evidence="14 15">
    <name type="scientific">Coemansia erecta</name>
    <dbReference type="NCBI Taxonomy" id="147472"/>
    <lineage>
        <taxon>Eukaryota</taxon>
        <taxon>Fungi</taxon>
        <taxon>Fungi incertae sedis</taxon>
        <taxon>Zoopagomycota</taxon>
        <taxon>Kickxellomycotina</taxon>
        <taxon>Kickxellomycetes</taxon>
        <taxon>Kickxellales</taxon>
        <taxon>Kickxellaceae</taxon>
        <taxon>Coemansia</taxon>
    </lineage>
</organism>
<keyword evidence="7 14" id="KW-0808">Transferase</keyword>
<evidence type="ECO:0000256" key="6">
    <source>
        <dbReference type="ARBA" id="ARBA00022605"/>
    </source>
</evidence>
<dbReference type="InterPro" id="IPR015421">
    <property type="entry name" value="PyrdxlP-dep_Trfase_major"/>
</dbReference>
<evidence type="ECO:0000256" key="4">
    <source>
        <dbReference type="ARBA" id="ARBA00013030"/>
    </source>
</evidence>